<dbReference type="SUPFAM" id="SSF52096">
    <property type="entry name" value="ClpP/crotonase"/>
    <property type="match status" value="1"/>
</dbReference>
<evidence type="ECO:0000256" key="2">
    <source>
        <dbReference type="ARBA" id="ARBA00022670"/>
    </source>
</evidence>
<evidence type="ECO:0000256" key="1">
    <source>
        <dbReference type="ARBA" id="ARBA00008683"/>
    </source>
</evidence>
<proteinExistence type="inferred from homology"/>
<dbReference type="EMBL" id="CP059319">
    <property type="protein sequence ID" value="QTH19653.1"/>
    <property type="molecule type" value="Genomic_DNA"/>
</dbReference>
<name>A0A975CYI6_9SPHN</name>
<dbReference type="GO" id="GO:0008236">
    <property type="term" value="F:serine-type peptidase activity"/>
    <property type="evidence" value="ECO:0007669"/>
    <property type="project" value="UniProtKB-KW"/>
</dbReference>
<accession>A0A975CYI6</accession>
<dbReference type="RefSeq" id="WP_208631635.1">
    <property type="nucleotide sequence ID" value="NZ_CP059319.1"/>
</dbReference>
<evidence type="ECO:0000313" key="7">
    <source>
        <dbReference type="Proteomes" id="UP000664914"/>
    </source>
</evidence>
<dbReference type="Gene3D" id="6.20.330.10">
    <property type="match status" value="1"/>
</dbReference>
<feature type="domain" description="Peptidase S49" evidence="5">
    <location>
        <begin position="154"/>
        <end position="296"/>
    </location>
</feature>
<gene>
    <name evidence="6" type="ORF">HRJ34_14855</name>
</gene>
<dbReference type="PANTHER" id="PTHR33209:SF1">
    <property type="entry name" value="PEPTIDASE S49 DOMAIN-CONTAINING PROTEIN"/>
    <property type="match status" value="1"/>
</dbReference>
<dbReference type="PANTHER" id="PTHR33209">
    <property type="entry name" value="PROTEASE 4"/>
    <property type="match status" value="1"/>
</dbReference>
<dbReference type="InterPro" id="IPR002142">
    <property type="entry name" value="Peptidase_S49"/>
</dbReference>
<dbReference type="Gene3D" id="3.90.226.10">
    <property type="entry name" value="2-enoyl-CoA Hydratase, Chain A, domain 1"/>
    <property type="match status" value="1"/>
</dbReference>
<keyword evidence="3" id="KW-0378">Hydrolase</keyword>
<dbReference type="Proteomes" id="UP000664914">
    <property type="component" value="Chromosome"/>
</dbReference>
<sequence length="304" mass="33653">MIEPRVKRHFEHLAQRVFNVPLMIEETKAEMIAAALQSRLGIFQVSRIDGTVLGANEMQALAGDARRSWGDNWKPYRTDGQVAVIEVDGTLVHKFGWLDPISGMTGYDGIAKKLRAAMKDDDVKAIWFDIDSPGGETAGVFQLAELIALNTKSEGGKPIWAYVNEQACSAAYALASVCDKIYAPVDAIAGSIGCYCMHVDFTAALDEAGIKVTMIRSGERKARGNAYEPLEDTTLAKLQAWVDDTRERFARLVAQGRRQTFKSIMATEADWFQAGEAQRLGLIDDLMSEEDAWDKLLRSISRSR</sequence>
<protein>
    <submittedName>
        <fullName evidence="6">S49 family peptidase</fullName>
    </submittedName>
</protein>
<comment type="similarity">
    <text evidence="1">Belongs to the peptidase S49 family.</text>
</comment>
<evidence type="ECO:0000313" key="6">
    <source>
        <dbReference type="EMBL" id="QTH19653.1"/>
    </source>
</evidence>
<dbReference type="AlphaFoldDB" id="A0A975CYI6"/>
<reference evidence="6" key="2">
    <citation type="submission" date="2021-04" db="EMBL/GenBank/DDBJ databases">
        <title>Isolation and genomic analysis of the ibuprofen-degrading bacterium Sphingomonas strain MPO218.</title>
        <authorList>
            <person name="Aulestia M."/>
            <person name="Flores A."/>
            <person name="Mangas E.L."/>
            <person name="Perez-Pulido A.J."/>
            <person name="Santero E."/>
            <person name="Camacho E.M."/>
        </authorList>
    </citation>
    <scope>NUCLEOTIDE SEQUENCE</scope>
    <source>
        <strain evidence="6">MPO218</strain>
    </source>
</reference>
<evidence type="ECO:0000256" key="3">
    <source>
        <dbReference type="ARBA" id="ARBA00022801"/>
    </source>
</evidence>
<evidence type="ECO:0000259" key="5">
    <source>
        <dbReference type="Pfam" id="PF01343"/>
    </source>
</evidence>
<dbReference type="InterPro" id="IPR029045">
    <property type="entry name" value="ClpP/crotonase-like_dom_sf"/>
</dbReference>
<dbReference type="Pfam" id="PF01343">
    <property type="entry name" value="Peptidase_S49"/>
    <property type="match status" value="1"/>
</dbReference>
<keyword evidence="4" id="KW-0720">Serine protease</keyword>
<evidence type="ECO:0000256" key="4">
    <source>
        <dbReference type="ARBA" id="ARBA00022825"/>
    </source>
</evidence>
<keyword evidence="2" id="KW-0645">Protease</keyword>
<reference evidence="6" key="1">
    <citation type="submission" date="2020-07" db="EMBL/GenBank/DDBJ databases">
        <authorList>
            <person name="Camacho E."/>
        </authorList>
    </citation>
    <scope>NUCLEOTIDE SEQUENCE</scope>
    <source>
        <strain evidence="6">MPO218</strain>
    </source>
</reference>
<organism evidence="6 7">
    <name type="scientific">Rhizorhabdus wittichii</name>
    <dbReference type="NCBI Taxonomy" id="160791"/>
    <lineage>
        <taxon>Bacteria</taxon>
        <taxon>Pseudomonadati</taxon>
        <taxon>Pseudomonadota</taxon>
        <taxon>Alphaproteobacteria</taxon>
        <taxon>Sphingomonadales</taxon>
        <taxon>Sphingomonadaceae</taxon>
        <taxon>Rhizorhabdus</taxon>
    </lineage>
</organism>
<dbReference type="CDD" id="cd07022">
    <property type="entry name" value="S49_Sppa_36K_type"/>
    <property type="match status" value="1"/>
</dbReference>
<dbReference type="InterPro" id="IPR033855">
    <property type="entry name" value="Protein_C"/>
</dbReference>
<dbReference type="GO" id="GO:0006508">
    <property type="term" value="P:proteolysis"/>
    <property type="evidence" value="ECO:0007669"/>
    <property type="project" value="UniProtKB-KW"/>
</dbReference>